<evidence type="ECO:0000256" key="1">
    <source>
        <dbReference type="SAM" id="MobiDB-lite"/>
    </source>
</evidence>
<proteinExistence type="predicted"/>
<protein>
    <submittedName>
        <fullName evidence="2">(thale cress) hypothetical protein</fullName>
    </submittedName>
</protein>
<name>A0A7G2F8K4_ARATH</name>
<accession>A0A7G2F8K4</accession>
<sequence>MEKGQVKRIFKRHTTRSRNKTLGPTGVKRSQPQTIQRRVSFPPEYFNSVLIQKSYARTS</sequence>
<evidence type="ECO:0000313" key="3">
    <source>
        <dbReference type="Proteomes" id="UP000516314"/>
    </source>
</evidence>
<feature type="compositionally biased region" description="Basic residues" evidence="1">
    <location>
        <begin position="1"/>
        <end position="19"/>
    </location>
</feature>
<dbReference type="Proteomes" id="UP000516314">
    <property type="component" value="Chromosome 5"/>
</dbReference>
<organism evidence="2 3">
    <name type="scientific">Arabidopsis thaliana</name>
    <name type="common">Mouse-ear cress</name>
    <dbReference type="NCBI Taxonomy" id="3702"/>
    <lineage>
        <taxon>Eukaryota</taxon>
        <taxon>Viridiplantae</taxon>
        <taxon>Streptophyta</taxon>
        <taxon>Embryophyta</taxon>
        <taxon>Tracheophyta</taxon>
        <taxon>Spermatophyta</taxon>
        <taxon>Magnoliopsida</taxon>
        <taxon>eudicotyledons</taxon>
        <taxon>Gunneridae</taxon>
        <taxon>Pentapetalae</taxon>
        <taxon>rosids</taxon>
        <taxon>malvids</taxon>
        <taxon>Brassicales</taxon>
        <taxon>Brassicaceae</taxon>
        <taxon>Camelineae</taxon>
        <taxon>Arabidopsis</taxon>
    </lineage>
</organism>
<feature type="region of interest" description="Disordered" evidence="1">
    <location>
        <begin position="1"/>
        <end position="33"/>
    </location>
</feature>
<evidence type="ECO:0000313" key="2">
    <source>
        <dbReference type="EMBL" id="CAD5332086.1"/>
    </source>
</evidence>
<gene>
    <name evidence="2" type="ORF">AT9943_LOCUS19510</name>
</gene>
<dbReference type="AlphaFoldDB" id="A0A7G2F8K4"/>
<reference evidence="2 3" key="1">
    <citation type="submission" date="2020-09" db="EMBL/GenBank/DDBJ databases">
        <authorList>
            <person name="Ashkenazy H."/>
        </authorList>
    </citation>
    <scope>NUCLEOTIDE SEQUENCE [LARGE SCALE GENOMIC DNA]</scope>
    <source>
        <strain evidence="3">cv. Cdm-0</strain>
    </source>
</reference>
<dbReference type="EMBL" id="LR881470">
    <property type="protein sequence ID" value="CAD5332086.1"/>
    <property type="molecule type" value="Genomic_DNA"/>
</dbReference>